<evidence type="ECO:0000313" key="2">
    <source>
        <dbReference type="Proteomes" id="UP000434052"/>
    </source>
</evidence>
<accession>A0A6P1ZF00</accession>
<dbReference type="EMBL" id="QMIF01000017">
    <property type="protein sequence ID" value="TVM31209.1"/>
    <property type="molecule type" value="Genomic_DNA"/>
</dbReference>
<reference evidence="1 2" key="1">
    <citation type="submission" date="2018-06" db="EMBL/GenBank/DDBJ databases">
        <title>Complete genome of Desulfovibrio marinus P48SEP.</title>
        <authorList>
            <person name="Crispim J.S."/>
            <person name="Vidigal P.M.P."/>
            <person name="Silva L.C.F."/>
            <person name="Araujo L.C."/>
            <person name="Laguardia C.N."/>
            <person name="Dias R.S."/>
            <person name="Sousa M.P."/>
            <person name="Paula S.O."/>
            <person name="Silva C."/>
        </authorList>
    </citation>
    <scope>NUCLEOTIDE SEQUENCE [LARGE SCALE GENOMIC DNA]</scope>
    <source>
        <strain evidence="1 2">P48SEP</strain>
    </source>
</reference>
<dbReference type="AlphaFoldDB" id="A0A6P1ZF00"/>
<proteinExistence type="predicted"/>
<dbReference type="Proteomes" id="UP000434052">
    <property type="component" value="Unassembled WGS sequence"/>
</dbReference>
<dbReference type="OrthoDB" id="5432268at2"/>
<sequence>MHDDTTKFVDKILELAKPEERTLNGRLYMTKPVHLVKDPEPQTLSCHTLTALQDYLDANIDGLDLSDTLIHVASPVYVSIRQGLTLLTAQRPHLLNASPALPEQNNTVIDTPWLEPKDFIPYALTHFVTSNELDNLLKFISAMRCDNSGTVEDNGVTLKPYRTFYEVDQPESIFVVRVREGRGENKLPEIKLFQADGGKWANQAILNIVEWLKDHLPEEVTIIG</sequence>
<name>A0A6P1ZF00_9BACT</name>
<comment type="caution">
    <text evidence="1">The sequence shown here is derived from an EMBL/GenBank/DDBJ whole genome shotgun (WGS) entry which is preliminary data.</text>
</comment>
<gene>
    <name evidence="1" type="ORF">DQK91_19050</name>
</gene>
<dbReference type="RefSeq" id="WP_144306995.1">
    <property type="nucleotide sequence ID" value="NZ_QMIF01000017.1"/>
</dbReference>
<protein>
    <submittedName>
        <fullName evidence="1">Uncharacterized protein</fullName>
    </submittedName>
</protein>
<evidence type="ECO:0000313" key="1">
    <source>
        <dbReference type="EMBL" id="TVM31209.1"/>
    </source>
</evidence>
<organism evidence="1 2">
    <name type="scientific">Oceanidesulfovibrio marinus</name>
    <dbReference type="NCBI Taxonomy" id="370038"/>
    <lineage>
        <taxon>Bacteria</taxon>
        <taxon>Pseudomonadati</taxon>
        <taxon>Thermodesulfobacteriota</taxon>
        <taxon>Desulfovibrionia</taxon>
        <taxon>Desulfovibrionales</taxon>
        <taxon>Desulfovibrionaceae</taxon>
        <taxon>Oceanidesulfovibrio</taxon>
    </lineage>
</organism>